<evidence type="ECO:0000256" key="2">
    <source>
        <dbReference type="ARBA" id="ARBA00013251"/>
    </source>
</evidence>
<dbReference type="GO" id="GO:0008728">
    <property type="term" value="F:GTP diphosphokinase activity"/>
    <property type="evidence" value="ECO:0007669"/>
    <property type="project" value="UniProtKB-EC"/>
</dbReference>
<dbReference type="FunFam" id="3.10.20.30:FF:000002">
    <property type="entry name" value="GTP pyrophosphokinase (RelA/SpoT)"/>
    <property type="match status" value="1"/>
</dbReference>
<reference evidence="10 11" key="1">
    <citation type="journal article" date="2015" name="Genome Announc.">
        <title>Expanding the biotechnology potential of lactobacilli through comparative genomics of 213 strains and associated genera.</title>
        <authorList>
            <person name="Sun Z."/>
            <person name="Harris H.M."/>
            <person name="McCann A."/>
            <person name="Guo C."/>
            <person name="Argimon S."/>
            <person name="Zhang W."/>
            <person name="Yang X."/>
            <person name="Jeffery I.B."/>
            <person name="Cooney J.C."/>
            <person name="Kagawa T.F."/>
            <person name="Liu W."/>
            <person name="Song Y."/>
            <person name="Salvetti E."/>
            <person name="Wrobel A."/>
            <person name="Rasinkangas P."/>
            <person name="Parkhill J."/>
            <person name="Rea M.C."/>
            <person name="O'Sullivan O."/>
            <person name="Ritari J."/>
            <person name="Douillard F.P."/>
            <person name="Paul Ross R."/>
            <person name="Yang R."/>
            <person name="Briner A.E."/>
            <person name="Felis G.E."/>
            <person name="de Vos W.M."/>
            <person name="Barrangou R."/>
            <person name="Klaenhammer T.R."/>
            <person name="Caufield P.W."/>
            <person name="Cui Y."/>
            <person name="Zhang H."/>
            <person name="O'Toole P.W."/>
        </authorList>
    </citation>
    <scope>NUCLEOTIDE SEQUENCE [LARGE SCALE GENOMIC DNA]</scope>
    <source>
        <strain evidence="10 11">DSM 18527</strain>
    </source>
</reference>
<dbReference type="InterPro" id="IPR003607">
    <property type="entry name" value="HD/PDEase_dom"/>
</dbReference>
<comment type="similarity">
    <text evidence="5">Belongs to the relA/spoT family.</text>
</comment>
<dbReference type="InterPro" id="IPR006674">
    <property type="entry name" value="HD_domain"/>
</dbReference>
<dbReference type="UniPathway" id="UPA00908">
    <property type="reaction ID" value="UER00884"/>
</dbReference>
<dbReference type="PATRIC" id="fig|1423734.3.peg.2312"/>
<dbReference type="PROSITE" id="PS51671">
    <property type="entry name" value="ACT"/>
    <property type="match status" value="1"/>
</dbReference>
<dbReference type="NCBIfam" id="TIGR00691">
    <property type="entry name" value="spoT_relA"/>
    <property type="match status" value="1"/>
</dbReference>
<dbReference type="STRING" id="1423734.FC83_GL002288"/>
<dbReference type="SUPFAM" id="SSF109604">
    <property type="entry name" value="HD-domain/PDEase-like"/>
    <property type="match status" value="1"/>
</dbReference>
<dbReference type="Pfam" id="PF13328">
    <property type="entry name" value="HD_4"/>
    <property type="match status" value="1"/>
</dbReference>
<accession>A0A0R1Y3T1</accession>
<evidence type="ECO:0000313" key="11">
    <source>
        <dbReference type="Proteomes" id="UP000051236"/>
    </source>
</evidence>
<dbReference type="SUPFAM" id="SSF55021">
    <property type="entry name" value="ACT-like"/>
    <property type="match status" value="1"/>
</dbReference>
<dbReference type="Gene3D" id="1.10.3210.10">
    <property type="entry name" value="Hypothetical protein af1432"/>
    <property type="match status" value="1"/>
</dbReference>
<protein>
    <recommendedName>
        <fullName evidence="2">GTP diphosphokinase</fullName>
        <ecNumber evidence="2">2.7.6.5</ecNumber>
    </recommendedName>
</protein>
<comment type="pathway">
    <text evidence="1">Purine metabolism; ppGpp biosynthesis; ppGpp from GTP: step 1/2.</text>
</comment>
<evidence type="ECO:0000256" key="3">
    <source>
        <dbReference type="ARBA" id="ARBA00023134"/>
    </source>
</evidence>
<organism evidence="10 11">
    <name type="scientific">Agrilactobacillus composti DSM 18527 = JCM 14202</name>
    <dbReference type="NCBI Taxonomy" id="1423734"/>
    <lineage>
        <taxon>Bacteria</taxon>
        <taxon>Bacillati</taxon>
        <taxon>Bacillota</taxon>
        <taxon>Bacilli</taxon>
        <taxon>Lactobacillales</taxon>
        <taxon>Lactobacillaceae</taxon>
        <taxon>Agrilactobacillus</taxon>
    </lineage>
</organism>
<gene>
    <name evidence="10" type="ORF">FC83_GL002288</name>
</gene>
<dbReference type="CDD" id="cd00077">
    <property type="entry name" value="HDc"/>
    <property type="match status" value="1"/>
</dbReference>
<dbReference type="FunFam" id="1.10.3210.10:FF:000001">
    <property type="entry name" value="GTP pyrophosphokinase RelA"/>
    <property type="match status" value="1"/>
</dbReference>
<dbReference type="AlphaFoldDB" id="A0A0R1Y3T1"/>
<comment type="caution">
    <text evidence="10">The sequence shown here is derived from an EMBL/GenBank/DDBJ whole genome shotgun (WGS) entry which is preliminary data.</text>
</comment>
<keyword evidence="11" id="KW-1185">Reference proteome</keyword>
<dbReference type="InterPro" id="IPR012675">
    <property type="entry name" value="Beta-grasp_dom_sf"/>
</dbReference>
<keyword evidence="3" id="KW-0547">Nucleotide-binding</keyword>
<dbReference type="PROSITE" id="PS51880">
    <property type="entry name" value="TGS"/>
    <property type="match status" value="1"/>
</dbReference>
<dbReference type="GO" id="GO:0005525">
    <property type="term" value="F:GTP binding"/>
    <property type="evidence" value="ECO:0007669"/>
    <property type="project" value="UniProtKB-KW"/>
</dbReference>
<dbReference type="Gene3D" id="3.30.460.10">
    <property type="entry name" value="Beta Polymerase, domain 2"/>
    <property type="match status" value="1"/>
</dbReference>
<dbReference type="FunFam" id="3.30.460.10:FF:000001">
    <property type="entry name" value="GTP pyrophosphokinase RelA"/>
    <property type="match status" value="1"/>
</dbReference>
<feature type="domain" description="HD" evidence="8">
    <location>
        <begin position="50"/>
        <end position="149"/>
    </location>
</feature>
<dbReference type="InterPro" id="IPR012676">
    <property type="entry name" value="TGS-like"/>
</dbReference>
<dbReference type="PANTHER" id="PTHR21262:SF31">
    <property type="entry name" value="GTP PYROPHOSPHOKINASE"/>
    <property type="match status" value="1"/>
</dbReference>
<dbReference type="SMART" id="SM00954">
    <property type="entry name" value="RelA_SpoT"/>
    <property type="match status" value="1"/>
</dbReference>
<feature type="domain" description="TGS" evidence="9">
    <location>
        <begin position="393"/>
        <end position="454"/>
    </location>
</feature>
<dbReference type="CDD" id="cd05399">
    <property type="entry name" value="NT_Rel-Spo_like"/>
    <property type="match status" value="1"/>
</dbReference>
<comment type="catalytic activity">
    <reaction evidence="4">
        <text>GTP + ATP = guanosine 3'-diphosphate 5'-triphosphate + AMP</text>
        <dbReference type="Rhea" id="RHEA:22088"/>
        <dbReference type="ChEBI" id="CHEBI:30616"/>
        <dbReference type="ChEBI" id="CHEBI:37565"/>
        <dbReference type="ChEBI" id="CHEBI:142410"/>
        <dbReference type="ChEBI" id="CHEBI:456215"/>
        <dbReference type="EC" id="2.7.6.5"/>
    </reaction>
</comment>
<evidence type="ECO:0000259" key="7">
    <source>
        <dbReference type="PROSITE" id="PS51671"/>
    </source>
</evidence>
<feature type="compositionally biased region" description="Basic and acidic residues" evidence="6">
    <location>
        <begin position="553"/>
        <end position="571"/>
    </location>
</feature>
<sequence>MAEDKELTQEDVMALCSQYMNETHLQFVKKAYDFAAYVHQDQKRQSGEPYIIHPIQVAGILADLKMDPETVASGYLHDVVEDTNITLGDVEELFGHDVAVIVDGVTKLGKIKYKSHQEQLAENHRKMLLAMAKDLRVIMVKLADRLHNMRTLQHLRPDKQRRIANETLEIYAPLADRLGISRIKWELEDISLRYLNPQQYYRIVHLMASKRTEREQYIQLAIGDIKKAIADLNMKYEIYGRPKHIYSIYKKMRDQHKQFDELYDLLAIRVIVDSIKDCYAVLGAIHTKWKPMPGRFKDYIAMPKANGYQSLHTTVIGPQGKPLEVQIRTEQMHHVAEYGVAAHWAYKEGIKDEVNLDASGQKLDIFREILEIQNDSNDAADFMESVKGDIFSDRVYVFTPDGDVYELPKGSIPLDFAYMVHTEVGNHTVGAKVNSKIVPLNYQLKNGDIVEMLTASNASPSRDWISLVHTSRARNKIRRYFKLADKEVNAEKGREMLEKSLNDKGFVPKNYMSREAMSQVLDRFNFGSENELLSAIGYGEISPLIVANRLTEKTRKEKEEQAQKDREKEIFEQAQHGTTPAKTGTTENHPNTSTNKNTNKNTNNNDDDIIIQGVDNLLVHLAKCCNPVPGDKIVGYVTKGRGVTIHRSDCPNIQNAKSIPGRLIDVTWSNESPAQAYDTNLEIYGYNRNGLLNEVLQTLNAQTKNLNNINGRVDHNKMADIHVTVGVNNAAHLERLIDSVKNIPDIYEVKRAQG</sequence>
<dbReference type="CDD" id="cd01668">
    <property type="entry name" value="TGS_RSH"/>
    <property type="match status" value="1"/>
</dbReference>
<dbReference type="SUPFAM" id="SSF81301">
    <property type="entry name" value="Nucleotidyltransferase"/>
    <property type="match status" value="1"/>
</dbReference>
<dbReference type="SMART" id="SM00471">
    <property type="entry name" value="HDc"/>
    <property type="match status" value="1"/>
</dbReference>
<feature type="domain" description="ACT" evidence="7">
    <location>
        <begin position="680"/>
        <end position="754"/>
    </location>
</feature>
<dbReference type="InterPro" id="IPR045865">
    <property type="entry name" value="ACT-like_dom_sf"/>
</dbReference>
<dbReference type="Pfam" id="PF04607">
    <property type="entry name" value="RelA_SpoT"/>
    <property type="match status" value="1"/>
</dbReference>
<dbReference type="Pfam" id="PF19296">
    <property type="entry name" value="RelA_AH_RIS"/>
    <property type="match status" value="1"/>
</dbReference>
<evidence type="ECO:0000256" key="1">
    <source>
        <dbReference type="ARBA" id="ARBA00004976"/>
    </source>
</evidence>
<evidence type="ECO:0000259" key="9">
    <source>
        <dbReference type="PROSITE" id="PS51880"/>
    </source>
</evidence>
<dbReference type="Proteomes" id="UP000051236">
    <property type="component" value="Unassembled WGS sequence"/>
</dbReference>
<dbReference type="InterPro" id="IPR002912">
    <property type="entry name" value="ACT_dom"/>
</dbReference>
<dbReference type="PROSITE" id="PS51831">
    <property type="entry name" value="HD"/>
    <property type="match status" value="1"/>
</dbReference>
<evidence type="ECO:0000256" key="6">
    <source>
        <dbReference type="SAM" id="MobiDB-lite"/>
    </source>
</evidence>
<dbReference type="CDD" id="cd04876">
    <property type="entry name" value="ACT_RelA-SpoT"/>
    <property type="match status" value="1"/>
</dbReference>
<dbReference type="GO" id="GO:0015970">
    <property type="term" value="P:guanosine tetraphosphate biosynthetic process"/>
    <property type="evidence" value="ECO:0007669"/>
    <property type="project" value="UniProtKB-UniPathway"/>
</dbReference>
<dbReference type="InterPro" id="IPR004811">
    <property type="entry name" value="RelA/Spo_fam"/>
</dbReference>
<dbReference type="InterPro" id="IPR004095">
    <property type="entry name" value="TGS"/>
</dbReference>
<dbReference type="GO" id="GO:0005886">
    <property type="term" value="C:plasma membrane"/>
    <property type="evidence" value="ECO:0007669"/>
    <property type="project" value="TreeGrafter"/>
</dbReference>
<dbReference type="InterPro" id="IPR007685">
    <property type="entry name" value="RelA_SpoT"/>
</dbReference>
<dbReference type="EMBL" id="AZGA01000001">
    <property type="protein sequence ID" value="KRM36882.1"/>
    <property type="molecule type" value="Genomic_DNA"/>
</dbReference>
<dbReference type="Gene3D" id="3.10.20.30">
    <property type="match status" value="1"/>
</dbReference>
<dbReference type="Pfam" id="PF13291">
    <property type="entry name" value="ACT_4"/>
    <property type="match status" value="1"/>
</dbReference>
<keyword evidence="3" id="KW-0342">GTP-binding</keyword>
<name>A0A0R1Y3T1_9LACO</name>
<dbReference type="InterPro" id="IPR043519">
    <property type="entry name" value="NT_sf"/>
</dbReference>
<feature type="compositionally biased region" description="Low complexity" evidence="6">
    <location>
        <begin position="591"/>
        <end position="604"/>
    </location>
</feature>
<dbReference type="GO" id="GO:0016787">
    <property type="term" value="F:hydrolase activity"/>
    <property type="evidence" value="ECO:0007669"/>
    <property type="project" value="UniProtKB-KW"/>
</dbReference>
<dbReference type="eggNOG" id="COG0317">
    <property type="taxonomic scope" value="Bacteria"/>
</dbReference>
<dbReference type="EC" id="2.7.6.5" evidence="2"/>
<dbReference type="Gene3D" id="3.30.70.260">
    <property type="match status" value="1"/>
</dbReference>
<comment type="function">
    <text evidence="5">In eubacteria ppGpp (guanosine 3'-diphosphate 5'-diphosphate) is a mediator of the stringent response that coordinates a variety of cellular activities in response to changes in nutritional abundance.</text>
</comment>
<feature type="region of interest" description="Disordered" evidence="6">
    <location>
        <begin position="553"/>
        <end position="605"/>
    </location>
</feature>
<evidence type="ECO:0000256" key="4">
    <source>
        <dbReference type="ARBA" id="ARBA00048244"/>
    </source>
</evidence>
<evidence type="ECO:0000313" key="10">
    <source>
        <dbReference type="EMBL" id="KRM36882.1"/>
    </source>
</evidence>
<dbReference type="SUPFAM" id="SSF81271">
    <property type="entry name" value="TGS-like"/>
    <property type="match status" value="1"/>
</dbReference>
<dbReference type="PANTHER" id="PTHR21262">
    <property type="entry name" value="GUANOSINE-3',5'-BIS DIPHOSPHATE 3'-PYROPHOSPHOHYDROLASE"/>
    <property type="match status" value="1"/>
</dbReference>
<dbReference type="InterPro" id="IPR033655">
    <property type="entry name" value="TGS_RelA/SpoT"/>
</dbReference>
<keyword evidence="10" id="KW-0378">Hydrolase</keyword>
<evidence type="ECO:0000256" key="5">
    <source>
        <dbReference type="RuleBase" id="RU003847"/>
    </source>
</evidence>
<dbReference type="Pfam" id="PF02824">
    <property type="entry name" value="TGS"/>
    <property type="match status" value="1"/>
</dbReference>
<evidence type="ECO:0000259" key="8">
    <source>
        <dbReference type="PROSITE" id="PS51831"/>
    </source>
</evidence>
<proteinExistence type="inferred from homology"/>
<dbReference type="RefSeq" id="WP_057002243.1">
    <property type="nucleotide sequence ID" value="NZ_AZGA01000001.1"/>
</dbReference>
<dbReference type="InterPro" id="IPR045600">
    <property type="entry name" value="RelA/SpoT_AH_RIS"/>
</dbReference>
<feature type="compositionally biased region" description="Polar residues" evidence="6">
    <location>
        <begin position="575"/>
        <end position="590"/>
    </location>
</feature>